<organism evidence="1 2">
    <name type="scientific">Cronartium quercuum f. sp. fusiforme G11</name>
    <dbReference type="NCBI Taxonomy" id="708437"/>
    <lineage>
        <taxon>Eukaryota</taxon>
        <taxon>Fungi</taxon>
        <taxon>Dikarya</taxon>
        <taxon>Basidiomycota</taxon>
        <taxon>Pucciniomycotina</taxon>
        <taxon>Pucciniomycetes</taxon>
        <taxon>Pucciniales</taxon>
        <taxon>Coleosporiaceae</taxon>
        <taxon>Cronartium</taxon>
    </lineage>
</organism>
<evidence type="ECO:0008006" key="3">
    <source>
        <dbReference type="Google" id="ProtNLM"/>
    </source>
</evidence>
<keyword evidence="2" id="KW-1185">Reference proteome</keyword>
<dbReference type="Proteomes" id="UP000886653">
    <property type="component" value="Unassembled WGS sequence"/>
</dbReference>
<evidence type="ECO:0000313" key="2">
    <source>
        <dbReference type="Proteomes" id="UP000886653"/>
    </source>
</evidence>
<accession>A0A9P6NAY7</accession>
<reference evidence="1" key="1">
    <citation type="submission" date="2013-11" db="EMBL/GenBank/DDBJ databases">
        <title>Genome sequence of the fusiform rust pathogen reveals effectors for host alternation and coevolution with pine.</title>
        <authorList>
            <consortium name="DOE Joint Genome Institute"/>
            <person name="Smith K."/>
            <person name="Pendleton A."/>
            <person name="Kubisiak T."/>
            <person name="Anderson C."/>
            <person name="Salamov A."/>
            <person name="Aerts A."/>
            <person name="Riley R."/>
            <person name="Clum A."/>
            <person name="Lindquist E."/>
            <person name="Ence D."/>
            <person name="Campbell M."/>
            <person name="Kronenberg Z."/>
            <person name="Feau N."/>
            <person name="Dhillon B."/>
            <person name="Hamelin R."/>
            <person name="Burleigh J."/>
            <person name="Smith J."/>
            <person name="Yandell M."/>
            <person name="Nelson C."/>
            <person name="Grigoriev I."/>
            <person name="Davis J."/>
        </authorList>
    </citation>
    <scope>NUCLEOTIDE SEQUENCE</scope>
    <source>
        <strain evidence="1">G11</strain>
    </source>
</reference>
<dbReference type="EMBL" id="MU167336">
    <property type="protein sequence ID" value="KAG0142829.1"/>
    <property type="molecule type" value="Genomic_DNA"/>
</dbReference>
<gene>
    <name evidence="1" type="ORF">CROQUDRAFT_210520</name>
</gene>
<name>A0A9P6NAY7_9BASI</name>
<dbReference type="AlphaFoldDB" id="A0A9P6NAY7"/>
<proteinExistence type="predicted"/>
<evidence type="ECO:0000313" key="1">
    <source>
        <dbReference type="EMBL" id="KAG0142829.1"/>
    </source>
</evidence>
<comment type="caution">
    <text evidence="1">The sequence shown here is derived from an EMBL/GenBank/DDBJ whole genome shotgun (WGS) entry which is preliminary data.</text>
</comment>
<protein>
    <recommendedName>
        <fullName evidence="3">Reverse transcriptase zinc-binding domain-containing protein</fullName>
    </recommendedName>
</protein>
<dbReference type="OrthoDB" id="3267074at2759"/>
<sequence>MICQLRSGHCARRSWLHQIKAEPDPRCESCNIKETPTHYLAYCKQYPEQRKQIKQALKKEKIKINTYLAAALLDDARVFPHLVKYIEADRQICPS</sequence>